<dbReference type="OrthoDB" id="6155100at2"/>
<protein>
    <submittedName>
        <fullName evidence="1">Uncharacterized protein</fullName>
    </submittedName>
</protein>
<proteinExistence type="predicted"/>
<evidence type="ECO:0000313" key="1">
    <source>
        <dbReference type="EMBL" id="OWV27749.1"/>
    </source>
</evidence>
<gene>
    <name evidence="1" type="ORF">JI62_21630</name>
</gene>
<sequence>MATYTLYDKDGNELIHNDLQKKQEWCKDGERLETRFLALYGKKLGLRLNEEKLRDPTVPDFIHTETGRYVDLKSQTTPFFQSHKYGVDPQYAVTLNKIDVDRYYQLYPGIIVLYHVNWIAVKMVSGYGKTAEVKAMEGIWAATINKIKAMCTPENLHAYLQRTNDKQGNARDSYVLNLKHDHFKVIEDDKQNLKWLS</sequence>
<evidence type="ECO:0000313" key="2">
    <source>
        <dbReference type="Proteomes" id="UP000197334"/>
    </source>
</evidence>
<keyword evidence="2" id="KW-1185">Reference proteome</keyword>
<dbReference type="EMBL" id="JPUA01000049">
    <property type="protein sequence ID" value="OWV27749.1"/>
    <property type="molecule type" value="Genomic_DNA"/>
</dbReference>
<dbReference type="Proteomes" id="UP000197334">
    <property type="component" value="Unassembled WGS sequence"/>
</dbReference>
<dbReference type="RefSeq" id="WP_088702166.1">
    <property type="nucleotide sequence ID" value="NZ_JPUA01000049.1"/>
</dbReference>
<comment type="caution">
    <text evidence="1">The sequence shown here is derived from an EMBL/GenBank/DDBJ whole genome shotgun (WGS) entry which is preliminary data.</text>
</comment>
<accession>A0A246RV40</accession>
<dbReference type="AlphaFoldDB" id="A0A246RV40"/>
<reference evidence="1 2" key="1">
    <citation type="submission" date="2014-08" db="EMBL/GenBank/DDBJ databases">
        <title>Draft genome sequence of a novel L-asparaginase producing marine bacterium, Halomonas campaniensis.</title>
        <authorList>
            <person name="Sundarakrishnan B."/>
            <person name="Moushumi Priya A."/>
            <person name="Raman G."/>
            <person name="Sakthivel N."/>
            <person name="Park S."/>
            <person name="Jayachandran S."/>
        </authorList>
    </citation>
    <scope>NUCLEOTIDE SEQUENCE [LARGE SCALE GENOMIC DNA]</scope>
    <source>
        <strain evidence="1 2">SK03</strain>
    </source>
</reference>
<organism evidence="1 2">
    <name type="scientific">Halomonas campaniensis</name>
    <dbReference type="NCBI Taxonomy" id="213554"/>
    <lineage>
        <taxon>Bacteria</taxon>
        <taxon>Pseudomonadati</taxon>
        <taxon>Pseudomonadota</taxon>
        <taxon>Gammaproteobacteria</taxon>
        <taxon>Oceanospirillales</taxon>
        <taxon>Halomonadaceae</taxon>
        <taxon>Halomonas</taxon>
    </lineage>
</organism>
<name>A0A246RV40_9GAMM</name>